<evidence type="ECO:0000313" key="2">
    <source>
        <dbReference type="Proteomes" id="UP001157502"/>
    </source>
</evidence>
<dbReference type="Proteomes" id="UP001157502">
    <property type="component" value="Chromosome 27"/>
</dbReference>
<accession>A0ACC2FIG5</accession>
<name>A0ACC2FIG5_DALPE</name>
<keyword evidence="2" id="KW-1185">Reference proteome</keyword>
<reference evidence="1" key="1">
    <citation type="submission" date="2021-05" db="EMBL/GenBank/DDBJ databases">
        <authorList>
            <person name="Pan Q."/>
            <person name="Jouanno E."/>
            <person name="Zahm M."/>
            <person name="Klopp C."/>
            <person name="Cabau C."/>
            <person name="Louis A."/>
            <person name="Berthelot C."/>
            <person name="Parey E."/>
            <person name="Roest Crollius H."/>
            <person name="Montfort J."/>
            <person name="Robinson-Rechavi M."/>
            <person name="Bouchez O."/>
            <person name="Lampietro C."/>
            <person name="Lopez Roques C."/>
            <person name="Donnadieu C."/>
            <person name="Postlethwait J."/>
            <person name="Bobe J."/>
            <person name="Dillon D."/>
            <person name="Chandos A."/>
            <person name="von Hippel F."/>
            <person name="Guiguen Y."/>
        </authorList>
    </citation>
    <scope>NUCLEOTIDE SEQUENCE</scope>
    <source>
        <strain evidence="1">YG-Jan2019</strain>
    </source>
</reference>
<evidence type="ECO:0000313" key="1">
    <source>
        <dbReference type="EMBL" id="KAJ7991159.1"/>
    </source>
</evidence>
<gene>
    <name evidence="1" type="ORF">DPEC_G00294360</name>
</gene>
<comment type="caution">
    <text evidence="1">The sequence shown here is derived from an EMBL/GenBank/DDBJ whole genome shotgun (WGS) entry which is preliminary data.</text>
</comment>
<proteinExistence type="predicted"/>
<sequence length="145" mass="15610">MLDRYDSTEGPRLGPLVSVSPGVAGRTCPRATPTSVRPRRFTAPNASIDIDLNTSPAAPRVRRDEEERKGQKEQGRMGAEGLMGSIGGRVGNACRQDEATSSPKIQAGELGTPQAQFTENTVFQLCVRLGPAYPLFSVTRQNAPR</sequence>
<organism evidence="1 2">
    <name type="scientific">Dallia pectoralis</name>
    <name type="common">Alaska blackfish</name>
    <dbReference type="NCBI Taxonomy" id="75939"/>
    <lineage>
        <taxon>Eukaryota</taxon>
        <taxon>Metazoa</taxon>
        <taxon>Chordata</taxon>
        <taxon>Craniata</taxon>
        <taxon>Vertebrata</taxon>
        <taxon>Euteleostomi</taxon>
        <taxon>Actinopterygii</taxon>
        <taxon>Neopterygii</taxon>
        <taxon>Teleostei</taxon>
        <taxon>Protacanthopterygii</taxon>
        <taxon>Esociformes</taxon>
        <taxon>Umbridae</taxon>
        <taxon>Dallia</taxon>
    </lineage>
</organism>
<dbReference type="EMBL" id="CM055754">
    <property type="protein sequence ID" value="KAJ7991159.1"/>
    <property type="molecule type" value="Genomic_DNA"/>
</dbReference>
<protein>
    <submittedName>
        <fullName evidence="1">Uncharacterized protein</fullName>
    </submittedName>
</protein>